<keyword evidence="2" id="KW-0732">Signal</keyword>
<evidence type="ECO:0000256" key="1">
    <source>
        <dbReference type="SAM" id="MobiDB-lite"/>
    </source>
</evidence>
<evidence type="ECO:0000256" key="2">
    <source>
        <dbReference type="SAM" id="SignalP"/>
    </source>
</evidence>
<keyword evidence="4" id="KW-1185">Reference proteome</keyword>
<protein>
    <submittedName>
        <fullName evidence="3">Uncharacterized protein</fullName>
    </submittedName>
</protein>
<sequence length="173" mass="19355">MDAVIAVLVVLLSAVLGAPQVNLEKREFPGQRLNTFCHGSSQHLLSWIQSTPSVVDQSAPSVHGSSQHLLSWIQSTPSVMDPVNTFCHDSSQHLLSWPPVNTCFGLHLEKTQQNYFLIYHLARLGNSSLCAASSSSLVTFLRKLEKLEKEEMKKKLDEKEKENLEEKEEGGER</sequence>
<organism evidence="3 4">
    <name type="scientific">Homarus americanus</name>
    <name type="common">American lobster</name>
    <dbReference type="NCBI Taxonomy" id="6706"/>
    <lineage>
        <taxon>Eukaryota</taxon>
        <taxon>Metazoa</taxon>
        <taxon>Ecdysozoa</taxon>
        <taxon>Arthropoda</taxon>
        <taxon>Crustacea</taxon>
        <taxon>Multicrustacea</taxon>
        <taxon>Malacostraca</taxon>
        <taxon>Eumalacostraca</taxon>
        <taxon>Eucarida</taxon>
        <taxon>Decapoda</taxon>
        <taxon>Pleocyemata</taxon>
        <taxon>Astacidea</taxon>
        <taxon>Nephropoidea</taxon>
        <taxon>Nephropidae</taxon>
        <taxon>Homarus</taxon>
    </lineage>
</organism>
<reference evidence="3" key="1">
    <citation type="journal article" date="2021" name="Sci. Adv.">
        <title>The American lobster genome reveals insights on longevity, neural, and immune adaptations.</title>
        <authorList>
            <person name="Polinski J.M."/>
            <person name="Zimin A.V."/>
            <person name="Clark K.F."/>
            <person name="Kohn A.B."/>
            <person name="Sadowski N."/>
            <person name="Timp W."/>
            <person name="Ptitsyn A."/>
            <person name="Khanna P."/>
            <person name="Romanova D.Y."/>
            <person name="Williams P."/>
            <person name="Greenwood S.J."/>
            <person name="Moroz L.L."/>
            <person name="Walt D.R."/>
            <person name="Bodnar A.G."/>
        </authorList>
    </citation>
    <scope>NUCLEOTIDE SEQUENCE</scope>
    <source>
        <strain evidence="3">GMGI-L3</strain>
    </source>
</reference>
<feature type="chain" id="PRO_5035261377" evidence="2">
    <location>
        <begin position="18"/>
        <end position="173"/>
    </location>
</feature>
<dbReference type="EMBL" id="JAHLQT010043233">
    <property type="protein sequence ID" value="KAG7154986.1"/>
    <property type="molecule type" value="Genomic_DNA"/>
</dbReference>
<dbReference type="Proteomes" id="UP000747542">
    <property type="component" value="Unassembled WGS sequence"/>
</dbReference>
<gene>
    <name evidence="3" type="ORF">Hamer_G015577</name>
</gene>
<evidence type="ECO:0000313" key="4">
    <source>
        <dbReference type="Proteomes" id="UP000747542"/>
    </source>
</evidence>
<feature type="signal peptide" evidence="2">
    <location>
        <begin position="1"/>
        <end position="17"/>
    </location>
</feature>
<name>A0A8J5MKQ9_HOMAM</name>
<dbReference type="AlphaFoldDB" id="A0A8J5MKQ9"/>
<feature type="region of interest" description="Disordered" evidence="1">
    <location>
        <begin position="152"/>
        <end position="173"/>
    </location>
</feature>
<proteinExistence type="predicted"/>
<accession>A0A8J5MKQ9</accession>
<evidence type="ECO:0000313" key="3">
    <source>
        <dbReference type="EMBL" id="KAG7154986.1"/>
    </source>
</evidence>
<comment type="caution">
    <text evidence="3">The sequence shown here is derived from an EMBL/GenBank/DDBJ whole genome shotgun (WGS) entry which is preliminary data.</text>
</comment>